<feature type="compositionally biased region" description="Basic residues" evidence="10">
    <location>
        <begin position="865"/>
        <end position="886"/>
    </location>
</feature>
<evidence type="ECO:0000256" key="8">
    <source>
        <dbReference type="HAMAP-Rule" id="MF_01895"/>
    </source>
</evidence>
<dbReference type="RefSeq" id="WP_011791827.1">
    <property type="nucleotide sequence ID" value="NC_008751.1"/>
</dbReference>
<dbReference type="PANTHER" id="PTHR23355:SF9">
    <property type="entry name" value="DIS3-LIKE EXONUCLEASE 2"/>
    <property type="match status" value="1"/>
</dbReference>
<dbReference type="InterPro" id="IPR003029">
    <property type="entry name" value="S1_domain"/>
</dbReference>
<feature type="domain" description="S1 motif" evidence="11">
    <location>
        <begin position="631"/>
        <end position="712"/>
    </location>
</feature>
<name>A0A0H3A704_NITV4</name>
<dbReference type="Pfam" id="PF08206">
    <property type="entry name" value="OB_RNB"/>
    <property type="match status" value="1"/>
</dbReference>
<dbReference type="KEGG" id="dvl:Dvul_0774"/>
<comment type="subcellular location">
    <subcellularLocation>
        <location evidence="2 8">Cytoplasm</location>
    </subcellularLocation>
</comment>
<dbReference type="EC" id="3.1.13.1" evidence="8"/>
<keyword evidence="4 8" id="KW-0540">Nuclease</keyword>
<feature type="compositionally biased region" description="Basic and acidic residues" evidence="10">
    <location>
        <begin position="792"/>
        <end position="822"/>
    </location>
</feature>
<dbReference type="Gene3D" id="2.40.50.140">
    <property type="entry name" value="Nucleic acid-binding proteins"/>
    <property type="match status" value="2"/>
</dbReference>
<dbReference type="InterPro" id="IPR001900">
    <property type="entry name" value="RNase_II/R"/>
</dbReference>
<dbReference type="InterPro" id="IPR013223">
    <property type="entry name" value="RNase_B_OB_dom"/>
</dbReference>
<dbReference type="Pfam" id="PF00773">
    <property type="entry name" value="RNB"/>
    <property type="match status" value="1"/>
</dbReference>
<protein>
    <recommendedName>
        <fullName evidence="8">Ribonuclease R</fullName>
        <shortName evidence="8">RNase R</shortName>
        <ecNumber evidence="8">3.1.13.1</ecNumber>
    </recommendedName>
</protein>
<evidence type="ECO:0000313" key="12">
    <source>
        <dbReference type="EMBL" id="ABM27796.1"/>
    </source>
</evidence>
<evidence type="ECO:0000256" key="5">
    <source>
        <dbReference type="ARBA" id="ARBA00022801"/>
    </source>
</evidence>
<evidence type="ECO:0000256" key="1">
    <source>
        <dbReference type="ARBA" id="ARBA00001849"/>
    </source>
</evidence>
<evidence type="ECO:0000256" key="3">
    <source>
        <dbReference type="ARBA" id="ARBA00022490"/>
    </source>
</evidence>
<keyword evidence="6 8" id="KW-0269">Exonuclease</keyword>
<dbReference type="Pfam" id="PF00575">
    <property type="entry name" value="S1"/>
    <property type="match status" value="1"/>
</dbReference>
<evidence type="ECO:0000256" key="4">
    <source>
        <dbReference type="ARBA" id="ARBA00022722"/>
    </source>
</evidence>
<feature type="compositionally biased region" description="Basic and acidic residues" evidence="10">
    <location>
        <begin position="834"/>
        <end position="853"/>
    </location>
</feature>
<dbReference type="InterPro" id="IPR012340">
    <property type="entry name" value="NA-bd_OB-fold"/>
</dbReference>
<reference evidence="13" key="1">
    <citation type="journal article" date="2009" name="Environ. Microbiol.">
        <title>Contribution of mobile genetic elements to Desulfovibrio vulgaris genome plasticity.</title>
        <authorList>
            <person name="Walker C.B."/>
            <person name="Stolyar S."/>
            <person name="Chivian D."/>
            <person name="Pinel N."/>
            <person name="Gabster J.A."/>
            <person name="Dehal P.S."/>
            <person name="He Z."/>
            <person name="Yang Z.K."/>
            <person name="Yen H.C."/>
            <person name="Zhou J."/>
            <person name="Wall J.D."/>
            <person name="Hazen T.C."/>
            <person name="Arkin A.P."/>
            <person name="Stahl D.A."/>
        </authorList>
    </citation>
    <scope>NUCLEOTIDE SEQUENCE [LARGE SCALE GENOMIC DNA]</scope>
    <source>
        <strain evidence="13">DP4</strain>
    </source>
</reference>
<evidence type="ECO:0000256" key="10">
    <source>
        <dbReference type="SAM" id="MobiDB-lite"/>
    </source>
</evidence>
<organism evidence="12 13">
    <name type="scientific">Nitratidesulfovibrio vulgaris (strain DP4)</name>
    <name type="common">Desulfovibrio vulgaris</name>
    <dbReference type="NCBI Taxonomy" id="391774"/>
    <lineage>
        <taxon>Bacteria</taxon>
        <taxon>Pseudomonadati</taxon>
        <taxon>Thermodesulfobacteriota</taxon>
        <taxon>Desulfovibrionia</taxon>
        <taxon>Desulfovibrionales</taxon>
        <taxon>Desulfovibrionaceae</taxon>
        <taxon>Nitratidesulfovibrio</taxon>
    </lineage>
</organism>
<dbReference type="AlphaFoldDB" id="A0A0H3A704"/>
<dbReference type="PANTHER" id="PTHR23355">
    <property type="entry name" value="RIBONUCLEASE"/>
    <property type="match status" value="1"/>
</dbReference>
<keyword evidence="5 8" id="KW-0378">Hydrolase</keyword>
<dbReference type="GO" id="GO:0003723">
    <property type="term" value="F:RNA binding"/>
    <property type="evidence" value="ECO:0007669"/>
    <property type="project" value="UniProtKB-UniRule"/>
</dbReference>
<dbReference type="SMART" id="SM00955">
    <property type="entry name" value="RNB"/>
    <property type="match status" value="1"/>
</dbReference>
<dbReference type="InterPro" id="IPR011805">
    <property type="entry name" value="RNase_R"/>
</dbReference>
<dbReference type="InterPro" id="IPR011129">
    <property type="entry name" value="CSD"/>
</dbReference>
<keyword evidence="3 8" id="KW-0963">Cytoplasm</keyword>
<comment type="similarity">
    <text evidence="8">Belongs to the RNR ribonuclease family. RNase R subfamily.</text>
</comment>
<dbReference type="HAMAP" id="MF_01895">
    <property type="entry name" value="RNase_R"/>
    <property type="match status" value="1"/>
</dbReference>
<feature type="region of interest" description="Disordered" evidence="10">
    <location>
        <begin position="716"/>
        <end position="886"/>
    </location>
</feature>
<evidence type="ECO:0000256" key="2">
    <source>
        <dbReference type="ARBA" id="ARBA00004496"/>
    </source>
</evidence>
<dbReference type="SMART" id="SM00357">
    <property type="entry name" value="CSP"/>
    <property type="match status" value="1"/>
</dbReference>
<dbReference type="GO" id="GO:0006402">
    <property type="term" value="P:mRNA catabolic process"/>
    <property type="evidence" value="ECO:0007669"/>
    <property type="project" value="TreeGrafter"/>
</dbReference>
<evidence type="ECO:0000256" key="9">
    <source>
        <dbReference type="SAM" id="Coils"/>
    </source>
</evidence>
<evidence type="ECO:0000259" key="11">
    <source>
        <dbReference type="PROSITE" id="PS50126"/>
    </source>
</evidence>
<dbReference type="CDD" id="cd04471">
    <property type="entry name" value="S1_RNase_R"/>
    <property type="match status" value="1"/>
</dbReference>
<dbReference type="NCBIfam" id="TIGR00358">
    <property type="entry name" value="3_prime_RNase"/>
    <property type="match status" value="1"/>
</dbReference>
<evidence type="ECO:0000256" key="7">
    <source>
        <dbReference type="ARBA" id="ARBA00022884"/>
    </source>
</evidence>
<evidence type="ECO:0000313" key="13">
    <source>
        <dbReference type="Proteomes" id="UP000009173"/>
    </source>
</evidence>
<dbReference type="PROSITE" id="PS50126">
    <property type="entry name" value="S1"/>
    <property type="match status" value="1"/>
</dbReference>
<accession>A0A0H3A704</accession>
<dbReference type="SMART" id="SM00316">
    <property type="entry name" value="S1"/>
    <property type="match status" value="1"/>
</dbReference>
<dbReference type="EMBL" id="CP000527">
    <property type="protein sequence ID" value="ABM27796.1"/>
    <property type="molecule type" value="Genomic_DNA"/>
</dbReference>
<comment type="function">
    <text evidence="8">3'-5' exoribonuclease that releases 5'-nucleoside monophosphates and is involved in maturation of structured RNAs.</text>
</comment>
<keyword evidence="7 8" id="KW-0694">RNA-binding</keyword>
<gene>
    <name evidence="8" type="primary">rnr</name>
    <name evidence="12" type="ordered locus">Dvul_0774</name>
</gene>
<sequence>MAKDKTSRKAPMGSGRDALMQAFREAQRPLRLDMLLRILGLHRKEKRTLEESLEALQAEGRILRLRGGAWGLTDHMKMVTGTLQVQRTGMGFVLPEDRRRTDIYVHPTQMGEAWHGDKVVVVLLPGGRGRNPEGRIVRILERGLKEMPARVVKRMGRQGLLCRAADARIKVHFLVDVTGLEGKPQKDDILVVSPGERVEDGLWAATAVRHLGSEDDVSVQERLVKINHGVPTEFPVPVLEEAATLPPAPGGGDFADRIDLRHMEFVTIDGARARDFDDAICVEEQGKGWRLWVAIADVSHYVRPGSAMDREALERSNSYYFPQSVEPMLPEALSNGLCSLNPRVPRLAMVAEIYFFGEGSPGKCKFYPAVIESKARLTYGQVNRALLLGDEEERLVLRPVLPMLEQAEKLARVLHQRRRERGSLDFDLPEPEIAFNIYGETVDIRRKVRHFGHQIVEEFMIAANEAVARFLTEKEADFLYRVHPEPEPEKLSALFKVLAGTDIAQGLPREASAGALQTVLQKAHGSAQEFLISRLTLRTMMQARYSPEHEGHFGLASACYCHFTSPIRRYADLVVHRALKRALGGDPGPTPAGGKLVAIADQLSQHERKAMEAEREILKRLTVLLLRSRVGETLTGVISSILDFGFFVELNEVLADGMVRLSSLDDDYYAFIPERQELRGERTGRTFRLGQQVKVRLADVNVGRLEVNLELVREEGDDTPVPTRRRSAASGRDGSGRDGSGRGGRGRSRHDATPRVKASPDASPEVSADGDMPDGDRLPPWIRAATEEDDPRDTTRTRRRRDDDTSSRDGGDRRRGRSRNEGARGAGNPARGKAPRDGAGGDRKKGDGRDGKDGQAGGKPAGKGQSRKGKASSHRKGQGRVKKSDE</sequence>
<dbReference type="InterPro" id="IPR050180">
    <property type="entry name" value="RNR_Ribonuclease"/>
</dbReference>
<dbReference type="SUPFAM" id="SSF50249">
    <property type="entry name" value="Nucleic acid-binding proteins"/>
    <property type="match status" value="3"/>
</dbReference>
<keyword evidence="9" id="KW-0175">Coiled coil</keyword>
<dbReference type="InterPro" id="IPR004476">
    <property type="entry name" value="RNase_II/RNase_R"/>
</dbReference>
<dbReference type="NCBIfam" id="TIGR02063">
    <property type="entry name" value="RNase_R"/>
    <property type="match status" value="1"/>
</dbReference>
<dbReference type="HOGENOM" id="CLU_002333_7_3_7"/>
<comment type="catalytic activity">
    <reaction evidence="1 8">
        <text>Exonucleolytic cleavage in the 3'- to 5'-direction to yield nucleoside 5'-phosphates.</text>
        <dbReference type="EC" id="3.1.13.1"/>
    </reaction>
</comment>
<proteinExistence type="inferred from homology"/>
<dbReference type="Proteomes" id="UP000009173">
    <property type="component" value="Chromosome"/>
</dbReference>
<dbReference type="GO" id="GO:0005829">
    <property type="term" value="C:cytosol"/>
    <property type="evidence" value="ECO:0007669"/>
    <property type="project" value="UniProtKB-ARBA"/>
</dbReference>
<dbReference type="GO" id="GO:0008859">
    <property type="term" value="F:exoribonuclease II activity"/>
    <property type="evidence" value="ECO:0007669"/>
    <property type="project" value="UniProtKB-UniRule"/>
</dbReference>
<evidence type="ECO:0000256" key="6">
    <source>
        <dbReference type="ARBA" id="ARBA00022839"/>
    </source>
</evidence>
<feature type="coiled-coil region" evidence="9">
    <location>
        <begin position="39"/>
        <end position="66"/>
    </location>
</feature>